<dbReference type="AlphaFoldDB" id="A0A1Y6CNH7"/>
<reference evidence="2" key="1">
    <citation type="submission" date="2017-04" db="EMBL/GenBank/DDBJ databases">
        <authorList>
            <person name="Varghese N."/>
            <person name="Submissions S."/>
        </authorList>
    </citation>
    <scope>NUCLEOTIDE SEQUENCE [LARGE SCALE GENOMIC DNA]</scope>
    <source>
        <strain evidence="2">RKEM611</strain>
    </source>
</reference>
<dbReference type="RefSeq" id="WP_132325820.1">
    <property type="nucleotide sequence ID" value="NZ_FWZT01000034.1"/>
</dbReference>
<evidence type="ECO:0008006" key="3">
    <source>
        <dbReference type="Google" id="ProtNLM"/>
    </source>
</evidence>
<evidence type="ECO:0000313" key="2">
    <source>
        <dbReference type="Proteomes" id="UP000192907"/>
    </source>
</evidence>
<organism evidence="1 2">
    <name type="scientific">Pseudobacteriovorax antillogorgiicola</name>
    <dbReference type="NCBI Taxonomy" id="1513793"/>
    <lineage>
        <taxon>Bacteria</taxon>
        <taxon>Pseudomonadati</taxon>
        <taxon>Bdellovibrionota</taxon>
        <taxon>Oligoflexia</taxon>
        <taxon>Oligoflexales</taxon>
        <taxon>Pseudobacteriovoracaceae</taxon>
        <taxon>Pseudobacteriovorax</taxon>
    </lineage>
</organism>
<dbReference type="STRING" id="1513793.SAMN06296036_1347"/>
<accession>A0A1Y6CNH7</accession>
<sequence length="263" mass="29244">MILRTCLTTYFCGILALNAQGAQEPIGLSIDLTSSSSYIFRGYNLFQDSRQRDQNAMVAPTIIWNLPNNRTSITFFSAYQTNGKSVSRNVKGGVGAEQDLILNHSLVIDSNTQLNLGFSVYSYPLAEEDEAGVSTPIYLEPSVFLTDSNYFDYSIGLSYFRGQQEEIKQYSYLYWGGSIGKSFVVEKGQNLDMLLSAGYKSYDDQNVNQDKDYDVQLAAALPINLKDGYYISPKVGLAWTNISDLEFSNELAYFVAVSTGASF</sequence>
<keyword evidence="2" id="KW-1185">Reference proteome</keyword>
<proteinExistence type="predicted"/>
<gene>
    <name evidence="1" type="ORF">SAMN06296036_1347</name>
</gene>
<dbReference type="EMBL" id="FWZT01000034">
    <property type="protein sequence ID" value="SMF79873.1"/>
    <property type="molecule type" value="Genomic_DNA"/>
</dbReference>
<evidence type="ECO:0000313" key="1">
    <source>
        <dbReference type="EMBL" id="SMF79873.1"/>
    </source>
</evidence>
<name>A0A1Y6CNH7_9BACT</name>
<dbReference type="Proteomes" id="UP000192907">
    <property type="component" value="Unassembled WGS sequence"/>
</dbReference>
<protein>
    <recommendedName>
        <fullName evidence="3">MetA-pathway of phenol degradation</fullName>
    </recommendedName>
</protein>